<proteinExistence type="inferred from homology"/>
<dbReference type="GO" id="GO:0050661">
    <property type="term" value="F:NADP binding"/>
    <property type="evidence" value="ECO:0007669"/>
    <property type="project" value="InterPro"/>
</dbReference>
<dbReference type="GO" id="GO:0046452">
    <property type="term" value="P:dihydrofolate metabolic process"/>
    <property type="evidence" value="ECO:0007669"/>
    <property type="project" value="TreeGrafter"/>
</dbReference>
<dbReference type="CDD" id="cd00209">
    <property type="entry name" value="DHFR"/>
    <property type="match status" value="1"/>
</dbReference>
<keyword evidence="6 8" id="KW-0560">Oxidoreductase</keyword>
<dbReference type="InterPro" id="IPR001796">
    <property type="entry name" value="DHFR_dom"/>
</dbReference>
<evidence type="ECO:0000256" key="4">
    <source>
        <dbReference type="ARBA" id="ARBA00022563"/>
    </source>
</evidence>
<dbReference type="PANTHER" id="PTHR48069">
    <property type="entry name" value="DIHYDROFOLATE REDUCTASE"/>
    <property type="match status" value="1"/>
</dbReference>
<evidence type="ECO:0000256" key="2">
    <source>
        <dbReference type="ARBA" id="ARBA00009539"/>
    </source>
</evidence>
<feature type="domain" description="DHFR" evidence="9">
    <location>
        <begin position="2"/>
        <end position="180"/>
    </location>
</feature>
<comment type="catalytic activity">
    <reaction evidence="8">
        <text>(6S)-5,6,7,8-tetrahydrofolate + NADP(+) = 7,8-dihydrofolate + NADPH + H(+)</text>
        <dbReference type="Rhea" id="RHEA:15009"/>
        <dbReference type="ChEBI" id="CHEBI:15378"/>
        <dbReference type="ChEBI" id="CHEBI:57451"/>
        <dbReference type="ChEBI" id="CHEBI:57453"/>
        <dbReference type="ChEBI" id="CHEBI:57783"/>
        <dbReference type="ChEBI" id="CHEBI:58349"/>
        <dbReference type="EC" id="1.5.1.3"/>
    </reaction>
</comment>
<dbReference type="PIRSF" id="PIRSF000194">
    <property type="entry name" value="DHFR"/>
    <property type="match status" value="1"/>
</dbReference>
<evidence type="ECO:0000256" key="8">
    <source>
        <dbReference type="PIRNR" id="PIRNR000194"/>
    </source>
</evidence>
<dbReference type="InterPro" id="IPR024072">
    <property type="entry name" value="DHFR-like_dom_sf"/>
</dbReference>
<dbReference type="PRINTS" id="PR00070">
    <property type="entry name" value="DHFR"/>
</dbReference>
<dbReference type="Gene3D" id="3.40.430.10">
    <property type="entry name" value="Dihydrofolate Reductase, subunit A"/>
    <property type="match status" value="1"/>
</dbReference>
<reference evidence="10" key="2">
    <citation type="journal article" date="2021" name="PeerJ">
        <title>Extensive microbial diversity within the chicken gut microbiome revealed by metagenomics and culture.</title>
        <authorList>
            <person name="Gilroy R."/>
            <person name="Ravi A."/>
            <person name="Getino M."/>
            <person name="Pursley I."/>
            <person name="Horton D.L."/>
            <person name="Alikhan N.F."/>
            <person name="Baker D."/>
            <person name="Gharbi K."/>
            <person name="Hall N."/>
            <person name="Watson M."/>
            <person name="Adriaenssens E.M."/>
            <person name="Foster-Nyarko E."/>
            <person name="Jarju S."/>
            <person name="Secka A."/>
            <person name="Antonio M."/>
            <person name="Oren A."/>
            <person name="Chaudhuri R.R."/>
            <person name="La Ragione R."/>
            <person name="Hildebrand F."/>
            <person name="Pallen M.J."/>
        </authorList>
    </citation>
    <scope>NUCLEOTIDE SEQUENCE</scope>
    <source>
        <strain evidence="10">D5-748</strain>
    </source>
</reference>
<comment type="caution">
    <text evidence="10">The sequence shown here is derived from an EMBL/GenBank/DDBJ whole genome shotgun (WGS) entry which is preliminary data.</text>
</comment>
<dbReference type="SUPFAM" id="SSF53597">
    <property type="entry name" value="Dihydrofolate reductase-like"/>
    <property type="match status" value="1"/>
</dbReference>
<dbReference type="GO" id="GO:0046654">
    <property type="term" value="P:tetrahydrofolate biosynthetic process"/>
    <property type="evidence" value="ECO:0007669"/>
    <property type="project" value="InterPro"/>
</dbReference>
<evidence type="ECO:0000256" key="6">
    <source>
        <dbReference type="ARBA" id="ARBA00023002"/>
    </source>
</evidence>
<reference evidence="10" key="1">
    <citation type="submission" date="2020-10" db="EMBL/GenBank/DDBJ databases">
        <authorList>
            <person name="Gilroy R."/>
        </authorList>
    </citation>
    <scope>NUCLEOTIDE SEQUENCE</scope>
    <source>
        <strain evidence="10">D5-748</strain>
    </source>
</reference>
<dbReference type="GO" id="GO:0046655">
    <property type="term" value="P:folic acid metabolic process"/>
    <property type="evidence" value="ECO:0007669"/>
    <property type="project" value="TreeGrafter"/>
</dbReference>
<dbReference type="PROSITE" id="PS51330">
    <property type="entry name" value="DHFR_2"/>
    <property type="match status" value="1"/>
</dbReference>
<evidence type="ECO:0000313" key="10">
    <source>
        <dbReference type="EMBL" id="MBO8445015.1"/>
    </source>
</evidence>
<keyword evidence="4 8" id="KW-0554">One-carbon metabolism</keyword>
<evidence type="ECO:0000313" key="11">
    <source>
        <dbReference type="Proteomes" id="UP000823619"/>
    </source>
</evidence>
<dbReference type="PANTHER" id="PTHR48069:SF3">
    <property type="entry name" value="DIHYDROFOLATE REDUCTASE"/>
    <property type="match status" value="1"/>
</dbReference>
<dbReference type="Proteomes" id="UP000823619">
    <property type="component" value="Unassembled WGS sequence"/>
</dbReference>
<dbReference type="GO" id="GO:0004146">
    <property type="term" value="F:dihydrofolate reductase activity"/>
    <property type="evidence" value="ECO:0007669"/>
    <property type="project" value="UniProtKB-EC"/>
</dbReference>
<comment type="pathway">
    <text evidence="1 8">Cofactor biosynthesis; tetrahydrofolate biosynthesis; 5,6,7,8-tetrahydrofolate from 7,8-dihydrofolate: step 1/1.</text>
</comment>
<evidence type="ECO:0000256" key="3">
    <source>
        <dbReference type="ARBA" id="ARBA00012856"/>
    </source>
</evidence>
<dbReference type="EC" id="1.5.1.3" evidence="3 8"/>
<dbReference type="InterPro" id="IPR012259">
    <property type="entry name" value="DHFR"/>
</dbReference>
<evidence type="ECO:0000256" key="7">
    <source>
        <dbReference type="ARBA" id="ARBA00025067"/>
    </source>
</evidence>
<keyword evidence="5 8" id="KW-0521">NADP</keyword>
<dbReference type="GO" id="GO:0005829">
    <property type="term" value="C:cytosol"/>
    <property type="evidence" value="ECO:0007669"/>
    <property type="project" value="TreeGrafter"/>
</dbReference>
<gene>
    <name evidence="10" type="ORF">IAC23_04885</name>
</gene>
<evidence type="ECO:0000256" key="5">
    <source>
        <dbReference type="ARBA" id="ARBA00022857"/>
    </source>
</evidence>
<organism evidence="10 11">
    <name type="scientific">Candidatus Cryptobacteroides merdavium</name>
    <dbReference type="NCBI Taxonomy" id="2840769"/>
    <lineage>
        <taxon>Bacteria</taxon>
        <taxon>Pseudomonadati</taxon>
        <taxon>Bacteroidota</taxon>
        <taxon>Bacteroidia</taxon>
        <taxon>Bacteroidales</taxon>
        <taxon>Candidatus Cryptobacteroides</taxon>
    </lineage>
</organism>
<dbReference type="EMBL" id="JADIMO010000058">
    <property type="protein sequence ID" value="MBO8445015.1"/>
    <property type="molecule type" value="Genomic_DNA"/>
</dbReference>
<comment type="function">
    <text evidence="7 8">Key enzyme in folate metabolism. Catalyzes an essential reaction for de novo glycine and purine synthesis, and for DNA precursor synthesis.</text>
</comment>
<evidence type="ECO:0000256" key="1">
    <source>
        <dbReference type="ARBA" id="ARBA00004903"/>
    </source>
</evidence>
<dbReference type="AlphaFoldDB" id="A0A9D9EDK1"/>
<dbReference type="Pfam" id="PF00186">
    <property type="entry name" value="DHFR_1"/>
    <property type="match status" value="1"/>
</dbReference>
<name>A0A9D9EDK1_9BACT</name>
<comment type="similarity">
    <text evidence="2 8">Belongs to the dihydrofolate reductase family.</text>
</comment>
<evidence type="ECO:0000259" key="9">
    <source>
        <dbReference type="PROSITE" id="PS51330"/>
    </source>
</evidence>
<sequence length="183" mass="19924">MEKAIIAAVADNGAIGKDNALLWHISEDLKYFKKVTSGHPVIMGRKTFASIGRPLPKRLNIIVSRNLAASGANPCGEGPMPDNVLVAASLEEAFLLAGPDTPGREKAATDKCFVIGGGEIYRQALPLADTMYITHVHTEIKDADTFFPEISASDWTMASNSERFTDPETGYEFEFSVYRKSRG</sequence>
<dbReference type="GO" id="GO:0006730">
    <property type="term" value="P:one-carbon metabolic process"/>
    <property type="evidence" value="ECO:0007669"/>
    <property type="project" value="UniProtKB-KW"/>
</dbReference>
<protein>
    <recommendedName>
        <fullName evidence="3 8">Dihydrofolate reductase</fullName>
        <ecNumber evidence="3 8">1.5.1.3</ecNumber>
    </recommendedName>
</protein>
<accession>A0A9D9EDK1</accession>